<dbReference type="PANTHER" id="PTHR23403">
    <property type="entry name" value="TREHALASE"/>
    <property type="match status" value="1"/>
</dbReference>
<dbReference type="PRINTS" id="PR00744">
    <property type="entry name" value="GLHYDRLASE37"/>
</dbReference>
<gene>
    <name evidence="5" type="ORF">AMSG_01050</name>
</gene>
<dbReference type="Gene3D" id="1.50.10.10">
    <property type="match status" value="2"/>
</dbReference>
<sequence>MACFADTPPCDSALFCSGPLLHAFQLSGLFNDSKTFVDAPLLPGVTPADVLGVFDALSPSQKANASVLHAIYLAHYDEPGSDLEAWLPPDWQPHPPLVAAVAARSPSYGAWAADLNALWHTLGRKVVADVEDRPDAHSLLYVPNGFVVPGGRFREWYNWDTFWILRGLLECGLTKTVAGMLENFGTMVETFGFVPNGGRRYYIDRSQPPLFALMVAEYYDATHDLGLVSTLFPLIAKEYGWWMTERVVTTSSGEMLNIYRPKVGMPRPEGYVEDLQHAQGMGPVDAACLYAQIAAGAETGWDFSTRWFATGSDISSICVSSLAPVDLNAFLFQTETTLARLATVLGRSSDAAKYAAAANRRAQAFDAFFWNEAAGQYVDYNVSAASQVQPPHSDFYVASMIPIWAGLASGNASRSAQIRDALQGLGVLDFAAGIPTSLATSGQQWDMPNAWAPMQFFSIYALEALGEASLATQLAKTWLASNYAAYNSTGLMWEKYNVLKFGKPGGGGEYTVATGFGWTNGVPPHSDFYVASMIPIWAGLASGNASRSAQIRDALQGLGVLDFAAGIPTSLATSGQQWDMPNAWAPMQFFSIYALEALGEASLATQLAKTWLASNYAAYNSTGLMWEKYNVLKFGKPGGGGEYTVATGFGWTNGVALALLRDYFT</sequence>
<comment type="catalytic activity">
    <reaction evidence="4">
        <text>alpha,alpha-trehalose + H2O = alpha-D-glucose + beta-D-glucose</text>
        <dbReference type="Rhea" id="RHEA:32675"/>
        <dbReference type="ChEBI" id="CHEBI:15377"/>
        <dbReference type="ChEBI" id="CHEBI:15903"/>
        <dbReference type="ChEBI" id="CHEBI:16551"/>
        <dbReference type="ChEBI" id="CHEBI:17925"/>
        <dbReference type="EC" id="3.2.1.28"/>
    </reaction>
</comment>
<dbReference type="OMA" id="RYWDASD"/>
<evidence type="ECO:0000256" key="2">
    <source>
        <dbReference type="ARBA" id="ARBA00022801"/>
    </source>
</evidence>
<organism evidence="5 6">
    <name type="scientific">Thecamonas trahens ATCC 50062</name>
    <dbReference type="NCBI Taxonomy" id="461836"/>
    <lineage>
        <taxon>Eukaryota</taxon>
        <taxon>Apusozoa</taxon>
        <taxon>Apusomonadida</taxon>
        <taxon>Apusomonadidae</taxon>
        <taxon>Thecamonas</taxon>
    </lineage>
</organism>
<accession>A0A0L0DIU5</accession>
<keyword evidence="3 4" id="KW-0326">Glycosidase</keyword>
<dbReference type="RefSeq" id="XP_013762225.1">
    <property type="nucleotide sequence ID" value="XM_013906771.1"/>
</dbReference>
<dbReference type="GeneID" id="25560822"/>
<evidence type="ECO:0000313" key="6">
    <source>
        <dbReference type="Proteomes" id="UP000054408"/>
    </source>
</evidence>
<protein>
    <recommendedName>
        <fullName evidence="4">Trehalase</fullName>
        <ecNumber evidence="4">3.2.1.28</ecNumber>
    </recommendedName>
    <alternativeName>
        <fullName evidence="4">Alpha-trehalose glucohydrolase</fullName>
    </alternativeName>
</protein>
<evidence type="ECO:0000256" key="1">
    <source>
        <dbReference type="ARBA" id="ARBA00005615"/>
    </source>
</evidence>
<dbReference type="STRING" id="461836.A0A0L0DIU5"/>
<name>A0A0L0DIU5_THETB</name>
<keyword evidence="6" id="KW-1185">Reference proteome</keyword>
<keyword evidence="2 4" id="KW-0378">Hydrolase</keyword>
<evidence type="ECO:0000256" key="3">
    <source>
        <dbReference type="ARBA" id="ARBA00023295"/>
    </source>
</evidence>
<dbReference type="SUPFAM" id="SSF48208">
    <property type="entry name" value="Six-hairpin glycosidases"/>
    <property type="match status" value="2"/>
</dbReference>
<dbReference type="EMBL" id="GL349436">
    <property type="protein sequence ID" value="KNC52222.1"/>
    <property type="molecule type" value="Genomic_DNA"/>
</dbReference>
<dbReference type="eggNOG" id="KOG0602">
    <property type="taxonomic scope" value="Eukaryota"/>
</dbReference>
<dbReference type="Proteomes" id="UP000054408">
    <property type="component" value="Unassembled WGS sequence"/>
</dbReference>
<dbReference type="InterPro" id="IPR008928">
    <property type="entry name" value="6-hairpin_glycosidase_sf"/>
</dbReference>
<dbReference type="GO" id="GO:0004555">
    <property type="term" value="F:alpha,alpha-trehalase activity"/>
    <property type="evidence" value="ECO:0007669"/>
    <property type="project" value="UniProtKB-EC"/>
</dbReference>
<dbReference type="OrthoDB" id="3542292at2759"/>
<dbReference type="PANTHER" id="PTHR23403:SF1">
    <property type="entry name" value="TREHALASE"/>
    <property type="match status" value="1"/>
</dbReference>
<comment type="similarity">
    <text evidence="1 4">Belongs to the glycosyl hydrolase 37 family.</text>
</comment>
<proteinExistence type="inferred from homology"/>
<evidence type="ECO:0000313" key="5">
    <source>
        <dbReference type="EMBL" id="KNC52222.1"/>
    </source>
</evidence>
<dbReference type="InterPro" id="IPR018232">
    <property type="entry name" value="Glyco_hydro_37_CS"/>
</dbReference>
<dbReference type="GO" id="GO:0005993">
    <property type="term" value="P:trehalose catabolic process"/>
    <property type="evidence" value="ECO:0007669"/>
    <property type="project" value="TreeGrafter"/>
</dbReference>
<dbReference type="InterPro" id="IPR001661">
    <property type="entry name" value="Glyco_hydro_37"/>
</dbReference>
<dbReference type="InterPro" id="IPR012341">
    <property type="entry name" value="6hp_glycosidase-like_sf"/>
</dbReference>
<dbReference type="AlphaFoldDB" id="A0A0L0DIU5"/>
<reference evidence="5 6" key="1">
    <citation type="submission" date="2010-05" db="EMBL/GenBank/DDBJ databases">
        <title>The Genome Sequence of Thecamonas trahens ATCC 50062.</title>
        <authorList>
            <consortium name="The Broad Institute Genome Sequencing Platform"/>
            <person name="Russ C."/>
            <person name="Cuomo C."/>
            <person name="Shea T."/>
            <person name="Young S.K."/>
            <person name="Zeng Q."/>
            <person name="Koehrsen M."/>
            <person name="Haas B."/>
            <person name="Borodovsky M."/>
            <person name="Guigo R."/>
            <person name="Alvarado L."/>
            <person name="Berlin A."/>
            <person name="Bochicchio J."/>
            <person name="Borenstein D."/>
            <person name="Chapman S."/>
            <person name="Chen Z."/>
            <person name="Freedman E."/>
            <person name="Gellesch M."/>
            <person name="Goldberg J."/>
            <person name="Griggs A."/>
            <person name="Gujja S."/>
            <person name="Heilman E."/>
            <person name="Heiman D."/>
            <person name="Hepburn T."/>
            <person name="Howarth C."/>
            <person name="Jen D."/>
            <person name="Larson L."/>
            <person name="Mehta T."/>
            <person name="Park D."/>
            <person name="Pearson M."/>
            <person name="Roberts A."/>
            <person name="Saif S."/>
            <person name="Shenoy N."/>
            <person name="Sisk P."/>
            <person name="Stolte C."/>
            <person name="Sykes S."/>
            <person name="Thomson T."/>
            <person name="Walk T."/>
            <person name="White J."/>
            <person name="Yandava C."/>
            <person name="Burger G."/>
            <person name="Gray M.W."/>
            <person name="Holland P.W.H."/>
            <person name="King N."/>
            <person name="Lang F.B.F."/>
            <person name="Roger A.J."/>
            <person name="Ruiz-Trillo I."/>
            <person name="Lander E."/>
            <person name="Nusbaum C."/>
        </authorList>
    </citation>
    <scope>NUCLEOTIDE SEQUENCE [LARGE SCALE GENOMIC DNA]</scope>
    <source>
        <strain evidence="5 6">ATCC 50062</strain>
    </source>
</reference>
<dbReference type="PROSITE" id="PS00928">
    <property type="entry name" value="TREHALASE_2"/>
    <property type="match status" value="2"/>
</dbReference>
<dbReference type="EC" id="3.2.1.28" evidence="4"/>
<evidence type="ECO:0000256" key="4">
    <source>
        <dbReference type="RuleBase" id="RU361180"/>
    </source>
</evidence>
<dbReference type="Pfam" id="PF01204">
    <property type="entry name" value="Trehalase"/>
    <property type="match status" value="2"/>
</dbReference>